<dbReference type="Proteomes" id="UP000295506">
    <property type="component" value="Unassembled WGS sequence"/>
</dbReference>
<reference evidence="11 13" key="1">
    <citation type="journal article" date="2016" name="Front. Microbiol.">
        <title>Genome Sequence of the Piezophilic, Mesophilic Sulfate-Reducing Bacterium Desulfovibrio indicus J2T.</title>
        <authorList>
            <person name="Cao J."/>
            <person name="Maignien L."/>
            <person name="Shao Z."/>
            <person name="Alain K."/>
            <person name="Jebbar M."/>
        </authorList>
    </citation>
    <scope>NUCLEOTIDE SEQUENCE [LARGE SCALE GENOMIC DNA]</scope>
    <source>
        <strain evidence="11 13">J2</strain>
    </source>
</reference>
<dbReference type="InterPro" id="IPR018485">
    <property type="entry name" value="FGGY_C"/>
</dbReference>
<evidence type="ECO:0000313" key="12">
    <source>
        <dbReference type="EMBL" id="TDT90819.1"/>
    </source>
</evidence>
<keyword evidence="2" id="KW-0547">Nucleotide-binding</keyword>
<comment type="pathway">
    <text evidence="8">Carbohydrate degradation; L-arabinose degradation via L-ribulose; D-xylulose 5-phosphate from L-arabinose (bacterial route): step 2/3.</text>
</comment>
<dbReference type="PIRSF" id="PIRSF000538">
    <property type="entry name" value="GlpK"/>
    <property type="match status" value="1"/>
</dbReference>
<evidence type="ECO:0000256" key="8">
    <source>
        <dbReference type="RuleBase" id="RU003455"/>
    </source>
</evidence>
<dbReference type="Gene3D" id="3.30.420.40">
    <property type="match status" value="1"/>
</dbReference>
<evidence type="ECO:0000313" key="11">
    <source>
        <dbReference type="EMBL" id="AMK12509.1"/>
    </source>
</evidence>
<dbReference type="NCBIfam" id="TIGR01234">
    <property type="entry name" value="L-ribulokinase"/>
    <property type="match status" value="1"/>
</dbReference>
<dbReference type="EMBL" id="CP014206">
    <property type="protein sequence ID" value="AMK12509.1"/>
    <property type="molecule type" value="Genomic_DNA"/>
</dbReference>
<name>A0A126QRY9_9BACT</name>
<dbReference type="InterPro" id="IPR018484">
    <property type="entry name" value="FGGY_N"/>
</dbReference>
<comment type="catalytic activity">
    <reaction evidence="8">
        <text>L-ribulose + ATP = L-ribulose 5-phosphate + ADP + H(+)</text>
        <dbReference type="Rhea" id="RHEA:22072"/>
        <dbReference type="ChEBI" id="CHEBI:15378"/>
        <dbReference type="ChEBI" id="CHEBI:16880"/>
        <dbReference type="ChEBI" id="CHEBI:30616"/>
        <dbReference type="ChEBI" id="CHEBI:58226"/>
        <dbReference type="ChEBI" id="CHEBI:456216"/>
        <dbReference type="EC" id="2.7.1.16"/>
    </reaction>
</comment>
<dbReference type="InterPro" id="IPR000577">
    <property type="entry name" value="Carb_kinase_FGGY"/>
</dbReference>
<evidence type="ECO:0000256" key="1">
    <source>
        <dbReference type="ARBA" id="ARBA00022679"/>
    </source>
</evidence>
<evidence type="ECO:0000256" key="5">
    <source>
        <dbReference type="ARBA" id="ARBA00022935"/>
    </source>
</evidence>
<dbReference type="Gene3D" id="1.20.58.2240">
    <property type="match status" value="1"/>
</dbReference>
<reference evidence="12 14" key="2">
    <citation type="submission" date="2019-03" db="EMBL/GenBank/DDBJ databases">
        <title>Genomic Encyclopedia of Type Strains, Phase IV (KMG-IV): sequencing the most valuable type-strain genomes for metagenomic binning, comparative biology and taxonomic classification.</title>
        <authorList>
            <person name="Goeker M."/>
        </authorList>
    </citation>
    <scope>NUCLEOTIDE SEQUENCE [LARGE SCALE GENOMIC DNA]</scope>
    <source>
        <strain evidence="12 14">DSM 101483</strain>
    </source>
</reference>
<dbReference type="SUPFAM" id="SSF53067">
    <property type="entry name" value="Actin-like ATPase domain"/>
    <property type="match status" value="2"/>
</dbReference>
<keyword evidence="1 8" id="KW-0808">Transferase</keyword>
<dbReference type="InterPro" id="IPR005929">
    <property type="entry name" value="Ribulokinase"/>
</dbReference>
<dbReference type="GO" id="GO:0019569">
    <property type="term" value="P:L-arabinose catabolic process to D-xylulose 5-phosphate"/>
    <property type="evidence" value="ECO:0007669"/>
    <property type="project" value="UniProtKB-UniPathway"/>
</dbReference>
<comment type="similarity">
    <text evidence="8">Belongs to the ribulokinase family.</text>
</comment>
<evidence type="ECO:0000259" key="10">
    <source>
        <dbReference type="Pfam" id="PF02782"/>
    </source>
</evidence>
<dbReference type="PANTHER" id="PTHR43435:SF4">
    <property type="entry name" value="FGGY CARBOHYDRATE KINASE DOMAIN-CONTAINING PROTEIN"/>
    <property type="match status" value="1"/>
</dbReference>
<dbReference type="PANTHER" id="PTHR43435">
    <property type="entry name" value="RIBULOKINASE"/>
    <property type="match status" value="1"/>
</dbReference>
<dbReference type="Proteomes" id="UP000055611">
    <property type="component" value="Chromosome"/>
</dbReference>
<evidence type="ECO:0000256" key="2">
    <source>
        <dbReference type="ARBA" id="ARBA00022741"/>
    </source>
</evidence>
<dbReference type="Pfam" id="PF00370">
    <property type="entry name" value="FGGY_N"/>
    <property type="match status" value="1"/>
</dbReference>
<dbReference type="EC" id="2.7.1.16" evidence="7 8"/>
<keyword evidence="6 8" id="KW-0119">Carbohydrate metabolism</keyword>
<protein>
    <recommendedName>
        <fullName evidence="7 8">Ribulokinase</fullName>
        <ecNumber evidence="7 8">2.7.1.16</ecNumber>
    </recommendedName>
</protein>
<accession>A0A126QRY9</accession>
<dbReference type="GO" id="GO:0005737">
    <property type="term" value="C:cytoplasm"/>
    <property type="evidence" value="ECO:0007669"/>
    <property type="project" value="TreeGrafter"/>
</dbReference>
<dbReference type="InterPro" id="IPR043129">
    <property type="entry name" value="ATPase_NBD"/>
</dbReference>
<dbReference type="GO" id="GO:0008741">
    <property type="term" value="F:ribulokinase activity"/>
    <property type="evidence" value="ECO:0007669"/>
    <property type="project" value="UniProtKB-UniRule"/>
</dbReference>
<dbReference type="GO" id="GO:0019150">
    <property type="term" value="F:D-ribulokinase activity"/>
    <property type="evidence" value="ECO:0007669"/>
    <property type="project" value="TreeGrafter"/>
</dbReference>
<evidence type="ECO:0000256" key="3">
    <source>
        <dbReference type="ARBA" id="ARBA00022777"/>
    </source>
</evidence>
<dbReference type="GO" id="GO:0005524">
    <property type="term" value="F:ATP binding"/>
    <property type="evidence" value="ECO:0007669"/>
    <property type="project" value="UniProtKB-UniRule"/>
</dbReference>
<evidence type="ECO:0000256" key="4">
    <source>
        <dbReference type="ARBA" id="ARBA00022840"/>
    </source>
</evidence>
<sequence length="558" mass="59828">MSDSKYVLGLDYGTDSVRAVLVDTATGTEVSSHVFYYPRWSKGMYCDARVNRFRQHPLDYLEGLEGAVKGALASGPKGAASKVAGISVDTTGSTPVAVDKQGVALALRPEFAENPNGMFILWKDHTAIAEAAEINRHAKEWGGEDFTRYSGGVYSSEWFWSKILHTLREDEAVRDAAWSWVEHCDWIPAVLTGVTDPAAMKRSRCAAGHKAMWNELWDGLPDETFLASLDPLLAGLRERLYRETHTADLKAGGLSDEWAGRLGLRPGIAVGVGAFDAHMGAVGGEIAPYSLVKIIGTSTCDVLLAPSDELGDTLVKGICGQVDGSVLPGMIGLEAGQSAFGDIYAWFKQLLLWPLTLLGEQPGLDADAAAALEQTLADRLIPALSEAAAAIPPGETAELAVDWHNGRRTPFANQALKGALCGLNLGSDAPRIFRALVEATAYGARLIVERFREEGVPIKEVIAIGGVPKKAPFVMQVLADVLDMDIKVAKSEQTVALGAAMFAATAAGLFPSVMEAQKAMGSGFDTVYSPDPASAARYRVLFEKYRHVGDFIENNLTE</sequence>
<evidence type="ECO:0000313" key="13">
    <source>
        <dbReference type="Proteomes" id="UP000055611"/>
    </source>
</evidence>
<feature type="domain" description="Carbohydrate kinase FGGY N-terminal" evidence="9">
    <location>
        <begin position="6"/>
        <end position="283"/>
    </location>
</feature>
<dbReference type="NCBIfam" id="NF003154">
    <property type="entry name" value="PRK04123.1"/>
    <property type="match status" value="1"/>
</dbReference>
<dbReference type="CDD" id="cd07781">
    <property type="entry name" value="ASKHA_NBD_FGGY_L-RBK"/>
    <property type="match status" value="1"/>
</dbReference>
<proteinExistence type="inferred from homology"/>
<dbReference type="EMBL" id="SOBK01000002">
    <property type="protein sequence ID" value="TDT90819.1"/>
    <property type="molecule type" value="Genomic_DNA"/>
</dbReference>
<feature type="domain" description="Carbohydrate kinase FGGY C-terminal" evidence="10">
    <location>
        <begin position="293"/>
        <end position="507"/>
    </location>
</feature>
<dbReference type="RefSeq" id="WP_066806143.1">
    <property type="nucleotide sequence ID" value="NZ_CP014206.1"/>
</dbReference>
<evidence type="ECO:0000313" key="14">
    <source>
        <dbReference type="Proteomes" id="UP000295506"/>
    </source>
</evidence>
<keyword evidence="3 8" id="KW-0418">Kinase</keyword>
<keyword evidence="13" id="KW-1185">Reference proteome</keyword>
<keyword evidence="4" id="KW-0067">ATP-binding</keyword>
<evidence type="ECO:0000259" key="9">
    <source>
        <dbReference type="Pfam" id="PF00370"/>
    </source>
</evidence>
<dbReference type="OrthoDB" id="9805576at2"/>
<dbReference type="KEGG" id="dej:AWY79_16090"/>
<gene>
    <name evidence="11" type="ORF">AWY79_16090</name>
    <name evidence="12" type="ORF">EDC59_102252</name>
</gene>
<evidence type="ECO:0000256" key="6">
    <source>
        <dbReference type="ARBA" id="ARBA00023277"/>
    </source>
</evidence>
<dbReference type="Pfam" id="PF02782">
    <property type="entry name" value="FGGY_C"/>
    <property type="match status" value="1"/>
</dbReference>
<evidence type="ECO:0000256" key="7">
    <source>
        <dbReference type="NCBIfam" id="TIGR01234"/>
    </source>
</evidence>
<keyword evidence="5 8" id="KW-0054">Arabinose catabolism</keyword>
<organism evidence="12 14">
    <name type="scientific">Pseudodesulfovibrio indicus</name>
    <dbReference type="NCBI Taxonomy" id="1716143"/>
    <lineage>
        <taxon>Bacteria</taxon>
        <taxon>Pseudomonadati</taxon>
        <taxon>Thermodesulfobacteriota</taxon>
        <taxon>Desulfovibrionia</taxon>
        <taxon>Desulfovibrionales</taxon>
        <taxon>Desulfovibrionaceae</taxon>
    </lineage>
</organism>
<dbReference type="AlphaFoldDB" id="A0A126QRY9"/>